<evidence type="ECO:0000256" key="3">
    <source>
        <dbReference type="ARBA" id="ARBA00022448"/>
    </source>
</evidence>
<dbReference type="GO" id="GO:0008757">
    <property type="term" value="F:S-adenosylmethionine-dependent methyltransferase activity"/>
    <property type="evidence" value="ECO:0007669"/>
    <property type="project" value="InterPro"/>
</dbReference>
<evidence type="ECO:0000313" key="8">
    <source>
        <dbReference type="EMBL" id="CAJ1387578.1"/>
    </source>
</evidence>
<keyword evidence="9" id="KW-1185">Reference proteome</keyword>
<keyword evidence="4" id="KW-0812">Transmembrane</keyword>
<dbReference type="Gene3D" id="3.20.20.80">
    <property type="entry name" value="Glycosidases"/>
    <property type="match status" value="1"/>
</dbReference>
<name>A0AA36MVE0_9DINO</name>
<comment type="subcellular location">
    <subcellularLocation>
        <location evidence="1">Membrane</location>
        <topology evidence="1">Multi-pass membrane protein</topology>
    </subcellularLocation>
</comment>
<dbReference type="CDD" id="cd02440">
    <property type="entry name" value="AdoMet_MTases"/>
    <property type="match status" value="1"/>
</dbReference>
<keyword evidence="6" id="KW-0472">Membrane</keyword>
<evidence type="ECO:0000259" key="7">
    <source>
        <dbReference type="Pfam" id="PF08241"/>
    </source>
</evidence>
<keyword evidence="5" id="KW-1133">Transmembrane helix</keyword>
<gene>
    <name evidence="8" type="ORF">EVOR1521_LOCUS13627</name>
</gene>
<evidence type="ECO:0000256" key="4">
    <source>
        <dbReference type="ARBA" id="ARBA00022692"/>
    </source>
</evidence>
<comment type="similarity">
    <text evidence="2">Belongs to the CRT-like transporter family.</text>
</comment>
<dbReference type="InterPro" id="IPR029063">
    <property type="entry name" value="SAM-dependent_MTases_sf"/>
</dbReference>
<dbReference type="PANTHER" id="PTHR42912">
    <property type="entry name" value="METHYLTRANSFERASE"/>
    <property type="match status" value="1"/>
</dbReference>
<comment type="caution">
    <text evidence="8">The sequence shown here is derived from an EMBL/GenBank/DDBJ whole genome shotgun (WGS) entry which is preliminary data.</text>
</comment>
<dbReference type="Gene3D" id="3.40.50.150">
    <property type="entry name" value="Vaccinia Virus protein VP39"/>
    <property type="match status" value="1"/>
</dbReference>
<dbReference type="Proteomes" id="UP001178507">
    <property type="component" value="Unassembled WGS sequence"/>
</dbReference>
<feature type="domain" description="Methyltransferase type 11" evidence="7">
    <location>
        <begin position="629"/>
        <end position="723"/>
    </location>
</feature>
<evidence type="ECO:0000313" key="9">
    <source>
        <dbReference type="Proteomes" id="UP001178507"/>
    </source>
</evidence>
<protein>
    <recommendedName>
        <fullName evidence="7">Methyltransferase type 11 domain-containing protein</fullName>
    </recommendedName>
</protein>
<reference evidence="8" key="1">
    <citation type="submission" date="2023-08" db="EMBL/GenBank/DDBJ databases">
        <authorList>
            <person name="Chen Y."/>
            <person name="Shah S."/>
            <person name="Dougan E. K."/>
            <person name="Thang M."/>
            <person name="Chan C."/>
        </authorList>
    </citation>
    <scope>NUCLEOTIDE SEQUENCE</scope>
</reference>
<sequence>MARTLLASLGATHVPGQVQVLVNQSVLPLTMLLSLCCLGRRYGARQLLGAGLVLAGAGCAIHWDAKMKAQELLWKSLLTFCLAQVVVATSTLVKEALLQKSDNLAETMSLGVAIAWRRVPLGVALALLPRPNPGTASRGLFTDFADGFRCFCGQQPREGDLGCPLAMRTTLISVALYATQTFLCLRLTQKQGATIRSIAAVTAVPLAQLLFSREGIDGPLVSESNVLALDIRRKALGVRSLLGSVPGVLGGLGNGGRLGGNAGKERVGGFLHGIATRLLAVSAGAEQIFLNESSGVWQVSSSKSGLLGLAGTVKGAGGFTHIAAARSSGAEALRTWGLDQLNATIEEAEALGMKISAGIWLTHDREHYQNCSNISEDPYWQTELARIVEGVAAFKRLGPAIWAIGDSPAILWWTIGNEIEFATNVVKGSECTWRILNWLIQGVKAEDPNHPVGYVSAGTHAEKVQLIAQYVTELDFLGVNSYGEDSLKVGKDLQENGVDLPYALMEFGPTGHWAANVTAWGSYIEESSTEKVPRYVATCEPGAQAALARCEGVAVLCSRRWAEAAEGGARGAKGQEHIWLKLTQGMAAIDWSDPERLKSLEKRYSLPDIVEQRRRFIELAKPLEGESCLDVGCGPAFLVELLKAAVGEKGSVVGVDHSEAMVQAAKVRCPSAKVLQASAEELPFPDGSFDLVTITQVVVYVADPAKALSEVKRVLKLGGRVLILDSIWSQSSWSGADVELQRRILDAYDKHCSHPLLPMRIPELLGRVGLEFADGPHVIPITNIAWDEVGFAKGASATWQFPANIVKYVTEQSLIEKNDTERWLSELEDAGRNGTFFFNLNRYVFAGIKKGKGLAGGASKRQRME</sequence>
<dbReference type="EMBL" id="CAUJNA010001542">
    <property type="protein sequence ID" value="CAJ1387578.1"/>
    <property type="molecule type" value="Genomic_DNA"/>
</dbReference>
<keyword evidence="3" id="KW-0813">Transport</keyword>
<organism evidence="8 9">
    <name type="scientific">Effrenium voratum</name>
    <dbReference type="NCBI Taxonomy" id="2562239"/>
    <lineage>
        <taxon>Eukaryota</taxon>
        <taxon>Sar</taxon>
        <taxon>Alveolata</taxon>
        <taxon>Dinophyceae</taxon>
        <taxon>Suessiales</taxon>
        <taxon>Symbiodiniaceae</taxon>
        <taxon>Effrenium</taxon>
    </lineage>
</organism>
<dbReference type="InterPro" id="IPR013936">
    <property type="entry name" value="CRT-like"/>
</dbReference>
<proteinExistence type="inferred from homology"/>
<dbReference type="InterPro" id="IPR017853">
    <property type="entry name" value="GH"/>
</dbReference>
<evidence type="ECO:0000256" key="6">
    <source>
        <dbReference type="ARBA" id="ARBA00023136"/>
    </source>
</evidence>
<dbReference type="SUPFAM" id="SSF53335">
    <property type="entry name" value="S-adenosyl-L-methionine-dependent methyltransferases"/>
    <property type="match status" value="1"/>
</dbReference>
<evidence type="ECO:0000256" key="1">
    <source>
        <dbReference type="ARBA" id="ARBA00004141"/>
    </source>
</evidence>
<dbReference type="SUPFAM" id="SSF51445">
    <property type="entry name" value="(Trans)glycosidases"/>
    <property type="match status" value="1"/>
</dbReference>
<dbReference type="InterPro" id="IPR050508">
    <property type="entry name" value="Methyltransf_Superfamily"/>
</dbReference>
<dbReference type="AlphaFoldDB" id="A0AA36MVE0"/>
<dbReference type="Pfam" id="PF08241">
    <property type="entry name" value="Methyltransf_11"/>
    <property type="match status" value="1"/>
</dbReference>
<dbReference type="Pfam" id="PF08627">
    <property type="entry name" value="CRT-like"/>
    <property type="match status" value="1"/>
</dbReference>
<dbReference type="GO" id="GO:0016020">
    <property type="term" value="C:membrane"/>
    <property type="evidence" value="ECO:0007669"/>
    <property type="project" value="UniProtKB-SubCell"/>
</dbReference>
<evidence type="ECO:0000256" key="2">
    <source>
        <dbReference type="ARBA" id="ARBA00006690"/>
    </source>
</evidence>
<accession>A0AA36MVE0</accession>
<dbReference type="InterPro" id="IPR013216">
    <property type="entry name" value="Methyltransf_11"/>
</dbReference>
<evidence type="ECO:0000256" key="5">
    <source>
        <dbReference type="ARBA" id="ARBA00022989"/>
    </source>
</evidence>